<name>A0ACC1CE70_9NEOP</name>
<protein>
    <submittedName>
        <fullName evidence="1">Uncharacterized protein</fullName>
    </submittedName>
</protein>
<evidence type="ECO:0000313" key="2">
    <source>
        <dbReference type="Proteomes" id="UP000824533"/>
    </source>
</evidence>
<sequence length="144" mass="16480">MQISLNSFDDMRARLAVKERQTEQEAKAREKELHQLRGEVARLTKILVEQSSPKLGTRTRADGCETVQQMDESKQENQPRRKGGTLRTPEPVRKRPTLPELPLPTSQNQSAIEFENGRRRAKSVDLPAVQVPERIKQLEGKNKE</sequence>
<evidence type="ECO:0000313" key="1">
    <source>
        <dbReference type="EMBL" id="KAJ0169797.1"/>
    </source>
</evidence>
<comment type="caution">
    <text evidence="1">The sequence shown here is derived from an EMBL/GenBank/DDBJ whole genome shotgun (WGS) entry which is preliminary data.</text>
</comment>
<reference evidence="1 2" key="1">
    <citation type="journal article" date="2021" name="Front. Genet.">
        <title>Chromosome-Level Genome Assembly Reveals Significant Gene Expansion in the Toll and IMD Signaling Pathways of Dendrolimus kikuchii.</title>
        <authorList>
            <person name="Zhou J."/>
            <person name="Wu P."/>
            <person name="Xiong Z."/>
            <person name="Liu N."/>
            <person name="Zhao N."/>
            <person name="Ji M."/>
            <person name="Qiu Y."/>
            <person name="Yang B."/>
        </authorList>
    </citation>
    <scope>NUCLEOTIDE SEQUENCE [LARGE SCALE GENOMIC DNA]</scope>
    <source>
        <strain evidence="1">Ann1</strain>
    </source>
</reference>
<dbReference type="Proteomes" id="UP000824533">
    <property type="component" value="Linkage Group LG29"/>
</dbReference>
<proteinExistence type="predicted"/>
<accession>A0ACC1CE70</accession>
<organism evidence="1 2">
    <name type="scientific">Dendrolimus kikuchii</name>
    <dbReference type="NCBI Taxonomy" id="765133"/>
    <lineage>
        <taxon>Eukaryota</taxon>
        <taxon>Metazoa</taxon>
        <taxon>Ecdysozoa</taxon>
        <taxon>Arthropoda</taxon>
        <taxon>Hexapoda</taxon>
        <taxon>Insecta</taxon>
        <taxon>Pterygota</taxon>
        <taxon>Neoptera</taxon>
        <taxon>Endopterygota</taxon>
        <taxon>Lepidoptera</taxon>
        <taxon>Glossata</taxon>
        <taxon>Ditrysia</taxon>
        <taxon>Bombycoidea</taxon>
        <taxon>Lasiocampidae</taxon>
        <taxon>Dendrolimus</taxon>
    </lineage>
</organism>
<gene>
    <name evidence="1" type="ORF">K1T71_014403</name>
</gene>
<keyword evidence="2" id="KW-1185">Reference proteome</keyword>
<dbReference type="EMBL" id="CM034415">
    <property type="protein sequence ID" value="KAJ0169797.1"/>
    <property type="molecule type" value="Genomic_DNA"/>
</dbReference>